<dbReference type="EMBL" id="JAMZIH010005620">
    <property type="protein sequence ID" value="KAJ1674887.1"/>
    <property type="molecule type" value="Genomic_DNA"/>
</dbReference>
<evidence type="ECO:0000313" key="1">
    <source>
        <dbReference type="EMBL" id="KAJ1674887.1"/>
    </source>
</evidence>
<proteinExistence type="predicted"/>
<evidence type="ECO:0000313" key="2">
    <source>
        <dbReference type="Proteomes" id="UP001145114"/>
    </source>
</evidence>
<sequence length="173" mass="18868">MRIPLRLSIETTVPTSKLTHLHVCTTKLPLTPPSPPFRTATCYGKYPDGNSSNTKEFVLCPSPRPTAIAEQAGMASPLLDPRNSHHPTSLPDIVITPPSPLPSQLSGPSKAFASERDATAIINGMTLVSAWPRPGTSLNELIFDHIGQQHLSPRDMRGRMMMPSPLLFKGQRQ</sequence>
<name>A0ACC1HEJ1_9FUNG</name>
<keyword evidence="2" id="KW-1185">Reference proteome</keyword>
<comment type="caution">
    <text evidence="1">The sequence shown here is derived from an EMBL/GenBank/DDBJ whole genome shotgun (WGS) entry which is preliminary data.</text>
</comment>
<organism evidence="1 2">
    <name type="scientific">Spiromyces aspiralis</name>
    <dbReference type="NCBI Taxonomy" id="68401"/>
    <lineage>
        <taxon>Eukaryota</taxon>
        <taxon>Fungi</taxon>
        <taxon>Fungi incertae sedis</taxon>
        <taxon>Zoopagomycota</taxon>
        <taxon>Kickxellomycotina</taxon>
        <taxon>Kickxellomycetes</taxon>
        <taxon>Kickxellales</taxon>
        <taxon>Kickxellaceae</taxon>
        <taxon>Spiromyces</taxon>
    </lineage>
</organism>
<reference evidence="1" key="1">
    <citation type="submission" date="2022-06" db="EMBL/GenBank/DDBJ databases">
        <title>Phylogenomic reconstructions and comparative analyses of Kickxellomycotina fungi.</title>
        <authorList>
            <person name="Reynolds N.K."/>
            <person name="Stajich J.E."/>
            <person name="Barry K."/>
            <person name="Grigoriev I.V."/>
            <person name="Crous P."/>
            <person name="Smith M.E."/>
        </authorList>
    </citation>
    <scope>NUCLEOTIDE SEQUENCE</scope>
    <source>
        <strain evidence="1">RSA 2271</strain>
    </source>
</reference>
<gene>
    <name evidence="1" type="ORF">EV182_002360</name>
</gene>
<dbReference type="Proteomes" id="UP001145114">
    <property type="component" value="Unassembled WGS sequence"/>
</dbReference>
<accession>A0ACC1HEJ1</accession>
<protein>
    <submittedName>
        <fullName evidence="1">Uncharacterized protein</fullName>
    </submittedName>
</protein>